<dbReference type="Proteomes" id="UP000284706">
    <property type="component" value="Unassembled WGS sequence"/>
</dbReference>
<organism evidence="2 3">
    <name type="scientific">Gymnopilus dilepis</name>
    <dbReference type="NCBI Taxonomy" id="231916"/>
    <lineage>
        <taxon>Eukaryota</taxon>
        <taxon>Fungi</taxon>
        <taxon>Dikarya</taxon>
        <taxon>Basidiomycota</taxon>
        <taxon>Agaricomycotina</taxon>
        <taxon>Agaricomycetes</taxon>
        <taxon>Agaricomycetidae</taxon>
        <taxon>Agaricales</taxon>
        <taxon>Agaricineae</taxon>
        <taxon>Hymenogastraceae</taxon>
        <taxon>Gymnopilus</taxon>
    </lineage>
</organism>
<feature type="compositionally biased region" description="Low complexity" evidence="1">
    <location>
        <begin position="89"/>
        <end position="127"/>
    </location>
</feature>
<keyword evidence="3" id="KW-1185">Reference proteome</keyword>
<feature type="region of interest" description="Disordered" evidence="1">
    <location>
        <begin position="87"/>
        <end position="127"/>
    </location>
</feature>
<dbReference type="InParanoid" id="A0A409YDR5"/>
<reference evidence="2 3" key="1">
    <citation type="journal article" date="2018" name="Evol. Lett.">
        <title>Horizontal gene cluster transfer increased hallucinogenic mushroom diversity.</title>
        <authorList>
            <person name="Reynolds H.T."/>
            <person name="Vijayakumar V."/>
            <person name="Gluck-Thaler E."/>
            <person name="Korotkin H.B."/>
            <person name="Matheny P.B."/>
            <person name="Slot J.C."/>
        </authorList>
    </citation>
    <scope>NUCLEOTIDE SEQUENCE [LARGE SCALE GENOMIC DNA]</scope>
    <source>
        <strain evidence="2 3">SRW20</strain>
    </source>
</reference>
<name>A0A409YDR5_9AGAR</name>
<protein>
    <submittedName>
        <fullName evidence="2">Uncharacterized protein</fullName>
    </submittedName>
</protein>
<dbReference type="EMBL" id="NHYE01000964">
    <property type="protein sequence ID" value="PPR01124.1"/>
    <property type="molecule type" value="Genomic_DNA"/>
</dbReference>
<dbReference type="AlphaFoldDB" id="A0A409YDR5"/>
<evidence type="ECO:0000313" key="2">
    <source>
        <dbReference type="EMBL" id="PPR01124.1"/>
    </source>
</evidence>
<proteinExistence type="predicted"/>
<gene>
    <name evidence="2" type="ORF">CVT26_016066</name>
</gene>
<comment type="caution">
    <text evidence="2">The sequence shown here is derived from an EMBL/GenBank/DDBJ whole genome shotgun (WGS) entry which is preliminary data.</text>
</comment>
<evidence type="ECO:0000313" key="3">
    <source>
        <dbReference type="Proteomes" id="UP000284706"/>
    </source>
</evidence>
<accession>A0A409YDR5</accession>
<sequence length="141" mass="15793">MALPLSTINLDLHNSDLQLAPPGNEIVEPSVDEKKKLELSPIPQLRNPKLVRRFRLPKVGFAAWLQWVKKGETAKLPRKQKLVCRVFNSPSKQPKSPSKSLPMKLSTSMSPFKVKSQPSMSSSLSKLLHPQHGLAELKLQL</sequence>
<evidence type="ECO:0000256" key="1">
    <source>
        <dbReference type="SAM" id="MobiDB-lite"/>
    </source>
</evidence>